<dbReference type="AlphaFoldDB" id="A6GDF8"/>
<dbReference type="EMBL" id="ABCS01000073">
    <property type="protein sequence ID" value="EDM76070.1"/>
    <property type="molecule type" value="Genomic_DNA"/>
</dbReference>
<dbReference type="Pfam" id="PF00501">
    <property type="entry name" value="AMP-binding"/>
    <property type="match status" value="1"/>
</dbReference>
<dbReference type="PANTHER" id="PTHR43845">
    <property type="entry name" value="BLR5969 PROTEIN"/>
    <property type="match status" value="1"/>
</dbReference>
<sequence>MGGGSMTAALEALVRHARRCAFYRELYAESPEVVRSLAELPRVEQGAYWSAYRAARERVLCGEHVDGLMLSSGGTTGAPKRTHVSQNEWTKIAVAGSEALLSAGLELGDRVGNLCTAGDLATSMLFIHASVLHARVPMLELPLGSALPPETLAERIHELSVHALVGTPSVLSRVLEAYARQRGAGPKSLRKLLFLGEMLAKDQADQMRAWVPGLAIASAGHSMVDIGLVGVADPSCALGEHRELSECVRLEIVDPETGAVIDEPGQPGELLVTSLVRRLQPMIRYQVGDQAMWVEPPGPGRKYQLLGRAPAFWSLSAGSYTFADVERVVAEAGVRTAALQLHVSREGDRERLVIKLVPARGQVESAELGARVVELLLARLRWIRRDIAAGLVAPVTVEWCVPGDLTLSARAGKTLLVVDTR</sequence>
<dbReference type="Proteomes" id="UP000005801">
    <property type="component" value="Unassembled WGS sequence"/>
</dbReference>
<dbReference type="InterPro" id="IPR000873">
    <property type="entry name" value="AMP-dep_synth/lig_dom"/>
</dbReference>
<protein>
    <recommendedName>
        <fullName evidence="1">AMP-dependent synthetase/ligase domain-containing protein</fullName>
    </recommendedName>
</protein>
<evidence type="ECO:0000313" key="3">
    <source>
        <dbReference type="Proteomes" id="UP000005801"/>
    </source>
</evidence>
<proteinExistence type="predicted"/>
<dbReference type="SUPFAM" id="SSF56801">
    <property type="entry name" value="Acetyl-CoA synthetase-like"/>
    <property type="match status" value="1"/>
</dbReference>
<evidence type="ECO:0000259" key="1">
    <source>
        <dbReference type="Pfam" id="PF00501"/>
    </source>
</evidence>
<evidence type="ECO:0000313" key="2">
    <source>
        <dbReference type="EMBL" id="EDM76070.1"/>
    </source>
</evidence>
<dbReference type="eggNOG" id="COG1541">
    <property type="taxonomic scope" value="Bacteria"/>
</dbReference>
<feature type="domain" description="AMP-dependent synthetase/ligase" evidence="1">
    <location>
        <begin position="72"/>
        <end position="273"/>
    </location>
</feature>
<dbReference type="STRING" id="391625.PPSIR1_41349"/>
<name>A6GDF8_9BACT</name>
<gene>
    <name evidence="2" type="ORF">PPSIR1_41349</name>
</gene>
<dbReference type="Gene3D" id="3.40.50.12780">
    <property type="entry name" value="N-terminal domain of ligase-like"/>
    <property type="match status" value="1"/>
</dbReference>
<organism evidence="2 3">
    <name type="scientific">Plesiocystis pacifica SIR-1</name>
    <dbReference type="NCBI Taxonomy" id="391625"/>
    <lineage>
        <taxon>Bacteria</taxon>
        <taxon>Pseudomonadati</taxon>
        <taxon>Myxococcota</taxon>
        <taxon>Polyangia</taxon>
        <taxon>Nannocystales</taxon>
        <taxon>Nannocystaceae</taxon>
        <taxon>Plesiocystis</taxon>
    </lineage>
</organism>
<dbReference type="PANTHER" id="PTHR43845:SF1">
    <property type="entry name" value="BLR5969 PROTEIN"/>
    <property type="match status" value="1"/>
</dbReference>
<accession>A6GDF8</accession>
<dbReference type="InterPro" id="IPR042099">
    <property type="entry name" value="ANL_N_sf"/>
</dbReference>
<reference evidence="2 3" key="1">
    <citation type="submission" date="2007-06" db="EMBL/GenBank/DDBJ databases">
        <authorList>
            <person name="Shimkets L."/>
            <person name="Ferriera S."/>
            <person name="Johnson J."/>
            <person name="Kravitz S."/>
            <person name="Beeson K."/>
            <person name="Sutton G."/>
            <person name="Rogers Y.-H."/>
            <person name="Friedman R."/>
            <person name="Frazier M."/>
            <person name="Venter J.C."/>
        </authorList>
    </citation>
    <scope>NUCLEOTIDE SEQUENCE [LARGE SCALE GENOMIC DNA]</scope>
    <source>
        <strain evidence="2 3">SIR-1</strain>
    </source>
</reference>
<comment type="caution">
    <text evidence="2">The sequence shown here is derived from an EMBL/GenBank/DDBJ whole genome shotgun (WGS) entry which is preliminary data.</text>
</comment>
<keyword evidence="3" id="KW-1185">Reference proteome</keyword>